<dbReference type="Proteomes" id="UP001597387">
    <property type="component" value="Unassembled WGS sequence"/>
</dbReference>
<keyword evidence="2" id="KW-1185">Reference proteome</keyword>
<name>A0ABW4ZSE2_9SPHI</name>
<dbReference type="EMBL" id="JBHUHZ010000005">
    <property type="protein sequence ID" value="MFD2164547.1"/>
    <property type="molecule type" value="Genomic_DNA"/>
</dbReference>
<reference evidence="2" key="1">
    <citation type="journal article" date="2019" name="Int. J. Syst. Evol. Microbiol.">
        <title>The Global Catalogue of Microorganisms (GCM) 10K type strain sequencing project: providing services to taxonomists for standard genome sequencing and annotation.</title>
        <authorList>
            <consortium name="The Broad Institute Genomics Platform"/>
            <consortium name="The Broad Institute Genome Sequencing Center for Infectious Disease"/>
            <person name="Wu L."/>
            <person name="Ma J."/>
        </authorList>
    </citation>
    <scope>NUCLEOTIDE SEQUENCE [LARGE SCALE GENOMIC DNA]</scope>
    <source>
        <strain evidence="2">KCTC 42217</strain>
    </source>
</reference>
<evidence type="ECO:0000313" key="2">
    <source>
        <dbReference type="Proteomes" id="UP001597387"/>
    </source>
</evidence>
<organism evidence="1 2">
    <name type="scientific">Paradesertivirga mongoliensis</name>
    <dbReference type="NCBI Taxonomy" id="2100740"/>
    <lineage>
        <taxon>Bacteria</taxon>
        <taxon>Pseudomonadati</taxon>
        <taxon>Bacteroidota</taxon>
        <taxon>Sphingobacteriia</taxon>
        <taxon>Sphingobacteriales</taxon>
        <taxon>Sphingobacteriaceae</taxon>
        <taxon>Paradesertivirga</taxon>
    </lineage>
</organism>
<evidence type="ECO:0008006" key="3">
    <source>
        <dbReference type="Google" id="ProtNLM"/>
    </source>
</evidence>
<protein>
    <recommendedName>
        <fullName evidence="3">Neutral/alkaline non-lysosomal ceramidase N-terminal domain-containing protein</fullName>
    </recommendedName>
</protein>
<sequence>MKPNEFTAGVAVEDITPPLEVGLLISSVEGRWTRFQSVRLPLKARILVIGPPHDRLAIVSLDLLGLSATVVGCWADFKARLSSLLPADRILITCTHTHNAPETLGLSDLYESEAFSTWIATVQKRIRRGIDVAFMSAQSCSVRIADFEVGDYSLQRRISTADGMVISDSLQPISKDLMELGPVDRRIHVVQFKSLQGNVISTMVHAVCHPVHEMCLPQVSSDYPGELCASLDASRACGISLFLNGAAGDINPTTVSCGHETAAAHGKAIAAVVKGSVAHAERIEPLPFAFRTEEIMLEPRKFEGAPDVKNCIARVAVLRLGSFSFVFLPGEPFVAIALEIEKASPFGKTIVVGYSENSVGYIPTIAAFDEGGYETGPGKWSFVQPNAEILIRRTISTMLSDLYSLKLEGDGS</sequence>
<dbReference type="RefSeq" id="WP_255905561.1">
    <property type="nucleotide sequence ID" value="NZ_JAFMZO010000006.1"/>
</dbReference>
<accession>A0ABW4ZSE2</accession>
<proteinExistence type="predicted"/>
<evidence type="ECO:0000313" key="1">
    <source>
        <dbReference type="EMBL" id="MFD2164547.1"/>
    </source>
</evidence>
<comment type="caution">
    <text evidence="1">The sequence shown here is derived from an EMBL/GenBank/DDBJ whole genome shotgun (WGS) entry which is preliminary data.</text>
</comment>
<gene>
    <name evidence="1" type="ORF">ACFSJU_19230</name>
</gene>